<reference evidence="3 4" key="2">
    <citation type="submission" date="2016-05" db="EMBL/GenBank/DDBJ databases">
        <title>Lineage-specific infection strategies underlie the spectrum of fungal disease in amphibians.</title>
        <authorList>
            <person name="Cuomo C.A."/>
            <person name="Farrer R.A."/>
            <person name="James T."/>
            <person name="Longcore J."/>
            <person name="Birren B."/>
        </authorList>
    </citation>
    <scope>NUCLEOTIDE SEQUENCE [LARGE SCALE GENOMIC DNA]</scope>
    <source>
        <strain evidence="3 4">JEL423</strain>
    </source>
</reference>
<evidence type="ECO:0000313" key="4">
    <source>
        <dbReference type="Proteomes" id="UP000077115"/>
    </source>
</evidence>
<reference evidence="3 4" key="1">
    <citation type="submission" date="2006-10" db="EMBL/GenBank/DDBJ databases">
        <title>The Genome Sequence of Batrachochytrium dendrobatidis JEL423.</title>
        <authorList>
            <consortium name="The Broad Institute Genome Sequencing Platform"/>
            <person name="Birren B."/>
            <person name="Lander E."/>
            <person name="Galagan J."/>
            <person name="Cuomo C."/>
            <person name="Devon K."/>
            <person name="Jaffe D."/>
            <person name="Butler J."/>
            <person name="Alvarez P."/>
            <person name="Gnerre S."/>
            <person name="Grabherr M."/>
            <person name="Kleber M."/>
            <person name="Mauceli E."/>
            <person name="Brockman W."/>
            <person name="Young S."/>
            <person name="LaButti K."/>
            <person name="Sykes S."/>
            <person name="DeCaprio D."/>
            <person name="Crawford M."/>
            <person name="Koehrsen M."/>
            <person name="Engels R."/>
            <person name="Montgomery P."/>
            <person name="Pearson M."/>
            <person name="Howarth C."/>
            <person name="Larson L."/>
            <person name="White J."/>
            <person name="O'Leary S."/>
            <person name="Kodira C."/>
            <person name="Zeng Q."/>
            <person name="Yandava C."/>
            <person name="Alvarado L."/>
            <person name="Longcore J."/>
            <person name="James T."/>
        </authorList>
    </citation>
    <scope>NUCLEOTIDE SEQUENCE [LARGE SCALE GENOMIC DNA]</scope>
    <source>
        <strain evidence="3 4">JEL423</strain>
    </source>
</reference>
<name>A0A177WCJ3_BATDL</name>
<feature type="region of interest" description="Disordered" evidence="1">
    <location>
        <begin position="31"/>
        <end position="85"/>
    </location>
</feature>
<sequence>MAFSHCTATRIVIFSIAALFIGVLTFSTIDPPKPQGKKSRKKNKKSNVSSLDEQENKPVLSSATKPEKLSRAKESAVPDSGYVTPQLGASSNQDLAINSLSDSTAFSADLLDSDDLVDMMQPYKLPLENIALADTKESKSNSVFFTADLSNNDIKAVSIKSPKLEPNATSEGILFPQMTEDQHDTKYSYDLEHPSYSDAIFINNNDIDIISDELEAYVPNGMPSAQETLESVLEVMGADPDKRRELAEILQQLSSYDQDEYSGTITIKADQSKADLQSQILDIGLETSIAIESYSQNQASPLSPIMEEKEEDAVLQEHLHNIAYDIQNLHIPNGVSEKLEQSTAIASQDVKDTCTNLNKTVCMDNNESYDTNSKELKKVDVSTTLCPELDVANGLVDTSADFELTEKAALVEFPVKALNSVTLTKIALDSPMSVVLSVKNTDLQKTDHSASLESPRSPFVESFISSTPSVWAPVDKELTSKPRQSASLVSNQKHHPSSRSSKEFSTTASFNLAAPEFVPNFSFEDSHTSNIKTANSNPTPQVFNGFNINCESFYPAGYEANIDQKPSQVNFEQSLSPLRHASSFPYVLAEPFDAINTHDSNFDTAIKPTTVPSSTSVDYFAQNMLDSIFHETKDTNRQKNTPFYQQKSTSAHQYAFFPEKTSHTFPSSKSTSQLLAQSKIDSPKRGLASNKINRIKCKFGDSCHKKDHDCAYFHPKEKCTFYPNCKYDQECTFIHPSQ</sequence>
<evidence type="ECO:0000256" key="2">
    <source>
        <dbReference type="SAM" id="Phobius"/>
    </source>
</evidence>
<feature type="region of interest" description="Disordered" evidence="1">
    <location>
        <begin position="481"/>
        <end position="504"/>
    </location>
</feature>
<dbReference type="Gene3D" id="4.10.1000.40">
    <property type="match status" value="1"/>
</dbReference>
<dbReference type="Proteomes" id="UP000077115">
    <property type="component" value="Unassembled WGS sequence"/>
</dbReference>
<evidence type="ECO:0000256" key="1">
    <source>
        <dbReference type="SAM" id="MobiDB-lite"/>
    </source>
</evidence>
<dbReference type="EMBL" id="DS022301">
    <property type="protein sequence ID" value="OAJ37818.1"/>
    <property type="molecule type" value="Genomic_DNA"/>
</dbReference>
<proteinExistence type="predicted"/>
<evidence type="ECO:0000313" key="3">
    <source>
        <dbReference type="EMBL" id="OAJ37818.1"/>
    </source>
</evidence>
<feature type="compositionally biased region" description="Polar residues" evidence="1">
    <location>
        <begin position="481"/>
        <end position="491"/>
    </location>
</feature>
<dbReference type="AlphaFoldDB" id="A0A177WCJ3"/>
<evidence type="ECO:0008006" key="5">
    <source>
        <dbReference type="Google" id="ProtNLM"/>
    </source>
</evidence>
<keyword evidence="2" id="KW-0472">Membrane</keyword>
<feature type="compositionally biased region" description="Basic and acidic residues" evidence="1">
    <location>
        <begin position="65"/>
        <end position="76"/>
    </location>
</feature>
<dbReference type="VEuPathDB" id="FungiDB:BDEG_21804"/>
<keyword evidence="2" id="KW-1133">Transmembrane helix</keyword>
<dbReference type="OrthoDB" id="438553at2759"/>
<keyword evidence="2" id="KW-0812">Transmembrane</keyword>
<feature type="transmembrane region" description="Helical" evidence="2">
    <location>
        <begin position="12"/>
        <end position="29"/>
    </location>
</feature>
<dbReference type="STRING" id="403673.A0A177WCJ3"/>
<organism evidence="3 4">
    <name type="scientific">Batrachochytrium dendrobatidis (strain JEL423)</name>
    <dbReference type="NCBI Taxonomy" id="403673"/>
    <lineage>
        <taxon>Eukaryota</taxon>
        <taxon>Fungi</taxon>
        <taxon>Fungi incertae sedis</taxon>
        <taxon>Chytridiomycota</taxon>
        <taxon>Chytridiomycota incertae sedis</taxon>
        <taxon>Chytridiomycetes</taxon>
        <taxon>Rhizophydiales</taxon>
        <taxon>Rhizophydiales incertae sedis</taxon>
        <taxon>Batrachochytrium</taxon>
    </lineage>
</organism>
<accession>A0A177WCJ3</accession>
<protein>
    <recommendedName>
        <fullName evidence="5">C3H1-type domain-containing protein</fullName>
    </recommendedName>
</protein>
<gene>
    <name evidence="3" type="ORF">BDEG_21804</name>
</gene>
<feature type="compositionally biased region" description="Basic residues" evidence="1">
    <location>
        <begin position="35"/>
        <end position="45"/>
    </location>
</feature>